<comment type="caution">
    <text evidence="14">Lacks conserved residue(s) required for the propagation of feature annotation.</text>
</comment>
<evidence type="ECO:0000256" key="10">
    <source>
        <dbReference type="ARBA" id="ARBA00022989"/>
    </source>
</evidence>
<dbReference type="NCBIfam" id="TIGR01494">
    <property type="entry name" value="ATPase_P-type"/>
    <property type="match status" value="2"/>
</dbReference>
<dbReference type="InterPro" id="IPR044492">
    <property type="entry name" value="P_typ_ATPase_HD_dom"/>
</dbReference>
<dbReference type="Gene3D" id="2.70.150.10">
    <property type="entry name" value="Calcium-transporting ATPase, cytoplasmic transduction domain A"/>
    <property type="match status" value="1"/>
</dbReference>
<name>A0A4Y7L356_PAPSO</name>
<dbReference type="Pfam" id="PF00122">
    <property type="entry name" value="E1-E2_ATPase"/>
    <property type="match status" value="1"/>
</dbReference>
<keyword evidence="14" id="KW-0375">Hydrogen ion transport</keyword>
<dbReference type="EC" id="7.1.2.1" evidence="14"/>
<dbReference type="InterPro" id="IPR001757">
    <property type="entry name" value="P_typ_ATPase"/>
</dbReference>
<sequence length="935" mass="103089">MDENHGVMEEILKESVDLEEIPIEEVLESLRCNKQGLSNEEAQQRLAVFGEYGVEVLFVYVKSIVVGNGGSSSYGCRPYLWRSKYSVQGKPPDWQDFVGITVLLLINSTISFFEEYNAANAAASLMARLAPKAKVLCGERWKEEDAAVLVPGDIVSIKLGDIVPADVRLLDGDPLKIDQSALTGECLPVTKNAGDSVFAGSTCKQGEIEAVVIATGVHSFFGKAAHLVDTTNQVGHFQKVLTAIGNFCICSIAVGMVIEIIVMYPIQHRAYRTGIDNLLVLLIGGIPIAMPTVLSVTMAIGSHRLSQQGAITKRMTAIEEMAGMDVLCSDKTGTLTLNKLSVDKNLIEVRKIENQDAIDTAIVGMLDDASEARAGVQEVHFLPFNPTDKRTALTYIDNEGKMHRVSKGAPEQILHLAHNKSSIERRVHDAIDKYAQRGLRALAVAYQEVPEGRKESPGGPWKFVGLLPLFDPPRHDSGETIARALDLGVNVKMITGDQLAIAKETGRRLGMGTNMFPSSALLGNNKDESIAALPIDELIEKADGFAGVFPEHKYEIVKRLQERKHICGMTGDGVNDAPALKKADIGIAVADATDAARSASDIVLTEPGLSVIVSAVLTSRVIFQRMKNYTIYAVSITIRIVLGFMLLTLIWKFDFPPFMVLIIAILNDSTIMTIAKDRVKPSPLPDSWKLSEIFATGIALGSYLAMMTVLFFWMAFRTDFFHMYFKVPSLKGTSQDNLEKQASAIYLQVSTISQALIFVTRSRSWSFVERPGILLVAAFFVAQLAATFIAVYAGWSFTAIQGIGWGWAGVIWLYNLVTYIPLDMIKFLTRYALSGRAWDLVTEKRTTFTRQKHFGKEARQLEWAHNQRTLHGLHPPEKMFGNRTNKADANLMAEDAIRRAEISRLTELHTLKGHIESVVRLKHMDISTIPQGYTV</sequence>
<dbReference type="SUPFAM" id="SSF56784">
    <property type="entry name" value="HAD-like"/>
    <property type="match status" value="1"/>
</dbReference>
<keyword evidence="10 14" id="KW-1133">Transmembrane helix</keyword>
<dbReference type="InterPro" id="IPR008250">
    <property type="entry name" value="ATPase_P-typ_transduc_dom_A_sf"/>
</dbReference>
<feature type="transmembrane region" description="Helical" evidence="14">
    <location>
        <begin position="803"/>
        <end position="822"/>
    </location>
</feature>
<dbReference type="Gene3D" id="3.40.50.1000">
    <property type="entry name" value="HAD superfamily/HAD-like"/>
    <property type="match status" value="1"/>
</dbReference>
<dbReference type="SFLD" id="SFLDF00027">
    <property type="entry name" value="p-type_atpase"/>
    <property type="match status" value="1"/>
</dbReference>
<feature type="domain" description="P-type ATPase A" evidence="15">
    <location>
        <begin position="129"/>
        <end position="228"/>
    </location>
</feature>
<dbReference type="GO" id="GO:0005524">
    <property type="term" value="F:ATP binding"/>
    <property type="evidence" value="ECO:0007669"/>
    <property type="project" value="UniProtKB-UniRule"/>
</dbReference>
<dbReference type="InterPro" id="IPR023299">
    <property type="entry name" value="ATPase_P-typ_cyto_dom_N"/>
</dbReference>
<evidence type="ECO:0000313" key="17">
    <source>
        <dbReference type="EMBL" id="RZC79983.1"/>
    </source>
</evidence>
<dbReference type="GO" id="GO:0008553">
    <property type="term" value="F:P-type proton-exporting transporter activity"/>
    <property type="evidence" value="ECO:0007669"/>
    <property type="project" value="UniProtKB-UniRule"/>
</dbReference>
<keyword evidence="6 14" id="KW-0547">Nucleotide-binding</keyword>
<dbReference type="Pfam" id="PF00702">
    <property type="entry name" value="Hydrolase"/>
    <property type="match status" value="1"/>
</dbReference>
<keyword evidence="5" id="KW-0479">Metal-binding</keyword>
<evidence type="ECO:0000259" key="15">
    <source>
        <dbReference type="Pfam" id="PF00122"/>
    </source>
</evidence>
<accession>A0A4Y7L356</accession>
<dbReference type="Gene3D" id="3.40.1110.10">
    <property type="entry name" value="Calcium-transporting ATPase, cytoplasmic domain N"/>
    <property type="match status" value="1"/>
</dbReference>
<evidence type="ECO:0000256" key="6">
    <source>
        <dbReference type="ARBA" id="ARBA00022741"/>
    </source>
</evidence>
<evidence type="ECO:0000256" key="8">
    <source>
        <dbReference type="ARBA" id="ARBA00022842"/>
    </source>
</evidence>
<dbReference type="FunFam" id="3.40.1110.10:FF:000005">
    <property type="entry name" value="Plasma membrane ATPase"/>
    <property type="match status" value="1"/>
</dbReference>
<dbReference type="SUPFAM" id="SSF81653">
    <property type="entry name" value="Calcium ATPase, transduction domain A"/>
    <property type="match status" value="1"/>
</dbReference>
<reference evidence="17 18" key="1">
    <citation type="journal article" date="2018" name="Science">
        <title>The opium poppy genome and morphinan production.</title>
        <authorList>
            <person name="Guo L."/>
            <person name="Winzer T."/>
            <person name="Yang X."/>
            <person name="Li Y."/>
            <person name="Ning Z."/>
            <person name="He Z."/>
            <person name="Teodor R."/>
            <person name="Lu Y."/>
            <person name="Bowser T.A."/>
            <person name="Graham I.A."/>
            <person name="Ye K."/>
        </authorList>
    </citation>
    <scope>NUCLEOTIDE SEQUENCE [LARGE SCALE GENOMIC DNA]</scope>
    <source>
        <strain evidence="18">cv. HN1</strain>
        <tissue evidence="17">Leaves</tissue>
    </source>
</reference>
<dbReference type="GO" id="GO:0046872">
    <property type="term" value="F:metal ion binding"/>
    <property type="evidence" value="ECO:0007669"/>
    <property type="project" value="UniProtKB-KW"/>
</dbReference>
<evidence type="ECO:0000256" key="1">
    <source>
        <dbReference type="ARBA" id="ARBA00004141"/>
    </source>
</evidence>
<dbReference type="InterPro" id="IPR036412">
    <property type="entry name" value="HAD-like_sf"/>
</dbReference>
<dbReference type="SUPFAM" id="SSF81665">
    <property type="entry name" value="Calcium ATPase, transmembrane domain M"/>
    <property type="match status" value="1"/>
</dbReference>
<keyword evidence="7 14" id="KW-0067">ATP-binding</keyword>
<dbReference type="GO" id="GO:0005886">
    <property type="term" value="C:plasma membrane"/>
    <property type="evidence" value="ECO:0007669"/>
    <property type="project" value="UniProtKB-SubCell"/>
</dbReference>
<dbReference type="Gene3D" id="6.10.140.890">
    <property type="match status" value="1"/>
</dbReference>
<dbReference type="FunFam" id="2.70.150.10:FF:000004">
    <property type="entry name" value="Plasma membrane ATPase"/>
    <property type="match status" value="1"/>
</dbReference>
<comment type="similarity">
    <text evidence="2 14">Belongs to the cation transport ATPase (P-type) (TC 3.A.3) family. Type IIIA subfamily.</text>
</comment>
<evidence type="ECO:0000313" key="18">
    <source>
        <dbReference type="Proteomes" id="UP000316621"/>
    </source>
</evidence>
<dbReference type="GO" id="GO:0120029">
    <property type="term" value="P:proton export across plasma membrane"/>
    <property type="evidence" value="ECO:0007669"/>
    <property type="project" value="UniProtKB-UniRule"/>
</dbReference>
<dbReference type="Pfam" id="PF00690">
    <property type="entry name" value="Cation_ATPase_N"/>
    <property type="match status" value="1"/>
</dbReference>
<dbReference type="PROSITE" id="PS00154">
    <property type="entry name" value="ATPASE_E1_E2"/>
    <property type="match status" value="1"/>
</dbReference>
<proteinExistence type="inferred from homology"/>
<comment type="catalytic activity">
    <reaction evidence="13 14">
        <text>ATP + H2O + H(+)(in) = ADP + phosphate + 2 H(+)(out)</text>
        <dbReference type="Rhea" id="RHEA:20852"/>
        <dbReference type="ChEBI" id="CHEBI:15377"/>
        <dbReference type="ChEBI" id="CHEBI:15378"/>
        <dbReference type="ChEBI" id="CHEBI:30616"/>
        <dbReference type="ChEBI" id="CHEBI:43474"/>
        <dbReference type="ChEBI" id="CHEBI:456216"/>
        <dbReference type="EC" id="7.1.2.1"/>
    </reaction>
</comment>
<dbReference type="InterPro" id="IPR023298">
    <property type="entry name" value="ATPase_P-typ_TM_dom_sf"/>
</dbReference>
<dbReference type="EMBL" id="CM010724">
    <property type="protein sequence ID" value="RZC79983.1"/>
    <property type="molecule type" value="Genomic_DNA"/>
</dbReference>
<evidence type="ECO:0000256" key="13">
    <source>
        <dbReference type="ARBA" id="ARBA00048122"/>
    </source>
</evidence>
<dbReference type="InterPro" id="IPR006534">
    <property type="entry name" value="P-type_ATPase_IIIA"/>
</dbReference>
<keyword evidence="11 14" id="KW-0406">Ion transport</keyword>
<dbReference type="SFLD" id="SFLDS00003">
    <property type="entry name" value="Haloacid_Dehalogenase"/>
    <property type="match status" value="1"/>
</dbReference>
<dbReference type="PANTHER" id="PTHR42861">
    <property type="entry name" value="CALCIUM-TRANSPORTING ATPASE"/>
    <property type="match status" value="1"/>
</dbReference>
<evidence type="ECO:0000256" key="11">
    <source>
        <dbReference type="ARBA" id="ARBA00023065"/>
    </source>
</evidence>
<dbReference type="FunFam" id="1.20.1110.10:FF:000045">
    <property type="entry name" value="ATPase 4 plasma membrane-type"/>
    <property type="match status" value="1"/>
</dbReference>
<feature type="domain" description="Cation-transporting P-type ATPase N-terminal" evidence="16">
    <location>
        <begin position="20"/>
        <end position="50"/>
    </location>
</feature>
<feature type="transmembrane region" description="Helical" evidence="14">
    <location>
        <begin position="278"/>
        <end position="300"/>
    </location>
</feature>
<keyword evidence="12 14" id="KW-0472">Membrane</keyword>
<dbReference type="AlphaFoldDB" id="A0A4Y7L356"/>
<dbReference type="CDD" id="cd02076">
    <property type="entry name" value="P-type_ATPase_H"/>
    <property type="match status" value="1"/>
</dbReference>
<feature type="transmembrane region" description="Helical" evidence="14">
    <location>
        <begin position="243"/>
        <end position="266"/>
    </location>
</feature>
<evidence type="ECO:0000256" key="7">
    <source>
        <dbReference type="ARBA" id="ARBA00022840"/>
    </source>
</evidence>
<keyword evidence="18" id="KW-1185">Reference proteome</keyword>
<dbReference type="InterPro" id="IPR018303">
    <property type="entry name" value="ATPase_P-typ_P_site"/>
</dbReference>
<keyword evidence="9 14" id="KW-1278">Translocase</keyword>
<dbReference type="PRINTS" id="PR00120">
    <property type="entry name" value="HATPASE"/>
</dbReference>
<keyword evidence="8 14" id="KW-0460">Magnesium</keyword>
<dbReference type="InterPro" id="IPR023214">
    <property type="entry name" value="HAD_sf"/>
</dbReference>
<gene>
    <name evidence="17" type="ORF">C5167_042559</name>
</gene>
<protein>
    <recommendedName>
        <fullName evidence="14">Plasma membrane ATPase</fullName>
        <ecNumber evidence="14">7.1.2.1</ecNumber>
    </recommendedName>
</protein>
<dbReference type="Gene3D" id="1.20.1110.10">
    <property type="entry name" value="Calcium-transporting ATPase, transmembrane domain"/>
    <property type="match status" value="1"/>
</dbReference>
<dbReference type="InterPro" id="IPR059000">
    <property type="entry name" value="ATPase_P-type_domA"/>
</dbReference>
<evidence type="ECO:0000256" key="12">
    <source>
        <dbReference type="ARBA" id="ARBA00023136"/>
    </source>
</evidence>
<dbReference type="GO" id="GO:0016887">
    <property type="term" value="F:ATP hydrolysis activity"/>
    <property type="evidence" value="ECO:0007669"/>
    <property type="project" value="InterPro"/>
</dbReference>
<evidence type="ECO:0000256" key="4">
    <source>
        <dbReference type="ARBA" id="ARBA00022692"/>
    </source>
</evidence>
<dbReference type="Gramene" id="RZC79983">
    <property type="protein sequence ID" value="RZC79983"/>
    <property type="gene ID" value="C5167_042559"/>
</dbReference>
<evidence type="ECO:0000256" key="14">
    <source>
        <dbReference type="RuleBase" id="RU362083"/>
    </source>
</evidence>
<dbReference type="PRINTS" id="PR00119">
    <property type="entry name" value="CATATPASE"/>
</dbReference>
<evidence type="ECO:0000259" key="16">
    <source>
        <dbReference type="Pfam" id="PF00690"/>
    </source>
</evidence>
<dbReference type="FunFam" id="3.40.50.1000:FF:000211">
    <property type="entry name" value="Plasma membrane ATPase"/>
    <property type="match status" value="1"/>
</dbReference>
<dbReference type="InterPro" id="IPR004014">
    <property type="entry name" value="ATPase_P-typ_cation-transptr_N"/>
</dbReference>
<evidence type="ECO:0000256" key="9">
    <source>
        <dbReference type="ARBA" id="ARBA00022967"/>
    </source>
</evidence>
<keyword evidence="3" id="KW-0597">Phosphoprotein</keyword>
<dbReference type="Proteomes" id="UP000316621">
    <property type="component" value="Chromosome 10"/>
</dbReference>
<keyword evidence="14" id="KW-0813">Transport</keyword>
<evidence type="ECO:0000256" key="3">
    <source>
        <dbReference type="ARBA" id="ARBA00022553"/>
    </source>
</evidence>
<dbReference type="STRING" id="3469.A0A4Y7L356"/>
<keyword evidence="4 14" id="KW-0812">Transmembrane</keyword>
<feature type="transmembrane region" description="Helical" evidence="14">
    <location>
        <begin position="629"/>
        <end position="651"/>
    </location>
</feature>
<dbReference type="SFLD" id="SFLDG00002">
    <property type="entry name" value="C1.7:_P-type_atpase_like"/>
    <property type="match status" value="1"/>
</dbReference>
<feature type="transmembrane region" description="Helical" evidence="14">
    <location>
        <begin position="772"/>
        <end position="797"/>
    </location>
</feature>
<organism evidence="17 18">
    <name type="scientific">Papaver somniferum</name>
    <name type="common">Opium poppy</name>
    <dbReference type="NCBI Taxonomy" id="3469"/>
    <lineage>
        <taxon>Eukaryota</taxon>
        <taxon>Viridiplantae</taxon>
        <taxon>Streptophyta</taxon>
        <taxon>Embryophyta</taxon>
        <taxon>Tracheophyta</taxon>
        <taxon>Spermatophyta</taxon>
        <taxon>Magnoliopsida</taxon>
        <taxon>Ranunculales</taxon>
        <taxon>Papaveraceae</taxon>
        <taxon>Papaveroideae</taxon>
        <taxon>Papaver</taxon>
    </lineage>
</organism>
<evidence type="ECO:0000256" key="2">
    <source>
        <dbReference type="ARBA" id="ARBA00008804"/>
    </source>
</evidence>
<evidence type="ECO:0000256" key="5">
    <source>
        <dbReference type="ARBA" id="ARBA00022723"/>
    </source>
</evidence>
<feature type="transmembrane region" description="Helical" evidence="14">
    <location>
        <begin position="695"/>
        <end position="716"/>
    </location>
</feature>
<dbReference type="NCBIfam" id="TIGR01647">
    <property type="entry name" value="ATPase-IIIA_H"/>
    <property type="match status" value="1"/>
</dbReference>
<comment type="subcellular location">
    <subcellularLocation>
        <location evidence="14">Cell membrane</location>
        <topology evidence="14">Multi-pass membrane protein</topology>
    </subcellularLocation>
    <subcellularLocation>
        <location evidence="1">Membrane</location>
        <topology evidence="1">Multi-pass membrane protein</topology>
    </subcellularLocation>
</comment>